<dbReference type="EMBL" id="JH370152">
    <property type="protein sequence ID" value="ELA40997.1"/>
    <property type="molecule type" value="Genomic_DNA"/>
</dbReference>
<dbReference type="PANTHER" id="PTHR24221:SF654">
    <property type="entry name" value="ATP-BINDING CASSETTE SUB-FAMILY B MEMBER 6"/>
    <property type="match status" value="1"/>
</dbReference>
<proteinExistence type="inferred from homology"/>
<reference evidence="6" key="1">
    <citation type="submission" date="2011-05" db="EMBL/GenBank/DDBJ databases">
        <title>The genome sequence of Vittaforma corneae strain ATCC 50505.</title>
        <authorList>
            <consortium name="The Broad Institute Genome Sequencing Platform"/>
            <person name="Cuomo C."/>
            <person name="Didier E."/>
            <person name="Bowers L."/>
            <person name="Young S.K."/>
            <person name="Zeng Q."/>
            <person name="Gargeya S."/>
            <person name="Fitzgerald M."/>
            <person name="Haas B."/>
            <person name="Abouelleil A."/>
            <person name="Alvarado L."/>
            <person name="Arachchi H.M."/>
            <person name="Berlin A."/>
            <person name="Chapman S.B."/>
            <person name="Gearin G."/>
            <person name="Goldberg J."/>
            <person name="Griggs A."/>
            <person name="Gujja S."/>
            <person name="Hansen M."/>
            <person name="Heiman D."/>
            <person name="Howarth C."/>
            <person name="Larimer J."/>
            <person name="Lui A."/>
            <person name="MacDonald P.J.P."/>
            <person name="McCowen C."/>
            <person name="Montmayeur A."/>
            <person name="Murphy C."/>
            <person name="Neiman D."/>
            <person name="Pearson M."/>
            <person name="Priest M."/>
            <person name="Roberts A."/>
            <person name="Saif S."/>
            <person name="Shea T."/>
            <person name="Sisk P."/>
            <person name="Stolte C."/>
            <person name="Sykes S."/>
            <person name="Wortman J."/>
            <person name="Nusbaum C."/>
            <person name="Birren B."/>
        </authorList>
    </citation>
    <scope>NUCLEOTIDE SEQUENCE [LARGE SCALE GENOMIC DNA]</scope>
    <source>
        <strain evidence="6">ATCC 50505</strain>
    </source>
</reference>
<evidence type="ECO:0000259" key="4">
    <source>
        <dbReference type="PROSITE" id="PS50893"/>
    </source>
</evidence>
<dbReference type="GO" id="GO:0016887">
    <property type="term" value="F:ATP hydrolysis activity"/>
    <property type="evidence" value="ECO:0007669"/>
    <property type="project" value="InterPro"/>
</dbReference>
<dbReference type="SMART" id="SM00382">
    <property type="entry name" value="AAA"/>
    <property type="match status" value="1"/>
</dbReference>
<dbReference type="GO" id="GO:0005524">
    <property type="term" value="F:ATP binding"/>
    <property type="evidence" value="ECO:0007669"/>
    <property type="project" value="UniProtKB-KW"/>
</dbReference>
<evidence type="ECO:0000256" key="1">
    <source>
        <dbReference type="ARBA" id="ARBA00022741"/>
    </source>
</evidence>
<evidence type="ECO:0000313" key="6">
    <source>
        <dbReference type="Proteomes" id="UP000011082"/>
    </source>
</evidence>
<dbReference type="InterPro" id="IPR003593">
    <property type="entry name" value="AAA+_ATPase"/>
</dbReference>
<dbReference type="Proteomes" id="UP000011082">
    <property type="component" value="Unassembled WGS sequence"/>
</dbReference>
<sequence>MNDVVKLFGNRQIPDGALVKTMVLFCILECLSKSIIYWIRPIFETTLMIEIESILFKSCICLDFEKFFENGPALNCAKIYRHSAAIKESASMLVFDLLGSAVGLCSSASYLYGIMEPEILGRLLACLALATCIEVVLFRKLKLLKEECVKIDETRAEEMTECFENFFISKVTNTNEHARMSRLFTSDALLRYSILTGLLKLQNQLTTCAINSYILLCSNAARSVPISAIRELFNVSKSLRNLVDSFFELESMRIEVEDLEDISITASSGKHHLMPKDSGCIRAMPQGRSDNGVVEKSPVLLPIHLQPGIPSKAFVRLAGLTIFIQRIPILAVPHLEILCNQKIALVGKNGSGKTTFLKFFLGFFKFNGSVEVENAPVFNISERFLPIISYIPQNTYLNGTVYDELRENIQSDEEMIKISKIFGAHDFIKTIPTKYWTSVSKLSESERQMVKIIKNCSKKAMLLLADEPMYCLADEVQDKALDTILSSPNHSTKLIVIHHKSQINKFDKVLYFENQKILAFTPAEYFEYIKKKDNSL</sequence>
<dbReference type="InterPro" id="IPR039421">
    <property type="entry name" value="Type_1_exporter"/>
</dbReference>
<dbReference type="PANTHER" id="PTHR24221">
    <property type="entry name" value="ATP-BINDING CASSETTE SUB-FAMILY B"/>
    <property type="match status" value="1"/>
</dbReference>
<keyword evidence="1" id="KW-0547">Nucleotide-binding</keyword>
<dbReference type="RefSeq" id="XP_007605401.1">
    <property type="nucleotide sequence ID" value="XM_007605339.1"/>
</dbReference>
<dbReference type="VEuPathDB" id="MicrosporidiaDB:VICG_01956"/>
<organism evidence="5 6">
    <name type="scientific">Vittaforma corneae (strain ATCC 50505)</name>
    <name type="common">Microsporidian parasite</name>
    <name type="synonym">Nosema corneum</name>
    <dbReference type="NCBI Taxonomy" id="993615"/>
    <lineage>
        <taxon>Eukaryota</taxon>
        <taxon>Fungi</taxon>
        <taxon>Fungi incertae sedis</taxon>
        <taxon>Microsporidia</taxon>
        <taxon>Nosematidae</taxon>
        <taxon>Vittaforma</taxon>
    </lineage>
</organism>
<evidence type="ECO:0000313" key="5">
    <source>
        <dbReference type="EMBL" id="ELA40997.1"/>
    </source>
</evidence>
<dbReference type="HOGENOM" id="CLU_508256_0_0_1"/>
<evidence type="ECO:0000256" key="2">
    <source>
        <dbReference type="ARBA" id="ARBA00022840"/>
    </source>
</evidence>
<gene>
    <name evidence="5" type="ORF">VICG_01956</name>
</gene>
<dbReference type="SUPFAM" id="SSF52540">
    <property type="entry name" value="P-loop containing nucleoside triphosphate hydrolases"/>
    <property type="match status" value="1"/>
</dbReference>
<dbReference type="OrthoDB" id="6500128at2759"/>
<keyword evidence="6" id="KW-1185">Reference proteome</keyword>
<dbReference type="AlphaFoldDB" id="L2GL24"/>
<dbReference type="InterPro" id="IPR003439">
    <property type="entry name" value="ABC_transporter-like_ATP-bd"/>
</dbReference>
<dbReference type="Pfam" id="PF00005">
    <property type="entry name" value="ABC_tran"/>
    <property type="match status" value="1"/>
</dbReference>
<protein>
    <recommendedName>
        <fullName evidence="4">ABC transporter domain-containing protein</fullName>
    </recommendedName>
</protein>
<dbReference type="InterPro" id="IPR027417">
    <property type="entry name" value="P-loop_NTPase"/>
</dbReference>
<evidence type="ECO:0000256" key="3">
    <source>
        <dbReference type="ARBA" id="ARBA00024363"/>
    </source>
</evidence>
<dbReference type="GeneID" id="19882666"/>
<comment type="similarity">
    <text evidence="3">Belongs to the ABC transporter superfamily. ABCB family. Heavy Metal importer (TC 3.A.1.210) subfamily.</text>
</comment>
<dbReference type="InParanoid" id="L2GL24"/>
<dbReference type="Gene3D" id="3.40.50.300">
    <property type="entry name" value="P-loop containing nucleotide triphosphate hydrolases"/>
    <property type="match status" value="1"/>
</dbReference>
<dbReference type="PROSITE" id="PS50893">
    <property type="entry name" value="ABC_TRANSPORTER_2"/>
    <property type="match status" value="1"/>
</dbReference>
<name>L2GL24_VITCO</name>
<keyword evidence="2" id="KW-0067">ATP-binding</keyword>
<accession>L2GL24</accession>
<dbReference type="GO" id="GO:0042626">
    <property type="term" value="F:ATPase-coupled transmembrane transporter activity"/>
    <property type="evidence" value="ECO:0007669"/>
    <property type="project" value="TreeGrafter"/>
</dbReference>
<feature type="domain" description="ABC transporter" evidence="4">
    <location>
        <begin position="315"/>
        <end position="536"/>
    </location>
</feature>